<dbReference type="SUPFAM" id="SSF55387">
    <property type="entry name" value="Frataxin/Nqo15-like"/>
    <property type="match status" value="1"/>
</dbReference>
<sequence length="160" mass="19226">MKTIYIADDGKQFEDEYECINYEFCISHPHLKTIELYDRHGKKLTNPLDDETYFNFTKIIIHSEEELIDLYCAADYTGFSGYYDIKSVGTWIFDKNREKFIKYINQAYIQELSDKYVDELNEFTKEENHEYADNTLCQLLLELGYEDVVEAYKKVFKWYS</sequence>
<accession>A0A9Q4EXX6</accession>
<dbReference type="AlphaFoldDB" id="A0A9Q4EXX6"/>
<dbReference type="GO" id="GO:0008199">
    <property type="term" value="F:ferric iron binding"/>
    <property type="evidence" value="ECO:0007669"/>
    <property type="project" value="InterPro"/>
</dbReference>
<gene>
    <name evidence="1" type="ORF">OZZ17_03535</name>
</gene>
<dbReference type="InterPro" id="IPR036524">
    <property type="entry name" value="Frataxin/CyaY_sf"/>
</dbReference>
<proteinExistence type="predicted"/>
<reference evidence="1" key="1">
    <citation type="submission" date="2022-11" db="EMBL/GenBank/DDBJ databases">
        <title>Temperate bacteriophages infecting mucin-degrading bacterium Ruminococcus gnavus from the human gut.</title>
        <authorList>
            <person name="Buttimer C."/>
        </authorList>
    </citation>
    <scope>NUCLEOTIDE SEQUENCE</scope>
    <source>
        <strain evidence="1">CCUG 49994</strain>
    </source>
</reference>
<evidence type="ECO:0000313" key="2">
    <source>
        <dbReference type="Proteomes" id="UP001079535"/>
    </source>
</evidence>
<dbReference type="EMBL" id="JAPRAY010000003">
    <property type="protein sequence ID" value="MCZ0666609.1"/>
    <property type="molecule type" value="Genomic_DNA"/>
</dbReference>
<dbReference type="GO" id="GO:0016226">
    <property type="term" value="P:iron-sulfur cluster assembly"/>
    <property type="evidence" value="ECO:0007669"/>
    <property type="project" value="InterPro"/>
</dbReference>
<dbReference type="Proteomes" id="UP001079535">
    <property type="component" value="Unassembled WGS sequence"/>
</dbReference>
<protein>
    <submittedName>
        <fullName evidence="1">Uncharacterized protein</fullName>
    </submittedName>
</protein>
<name>A0A9Q4EXX6_MEDGN</name>
<organism evidence="1 2">
    <name type="scientific">Mediterraneibacter gnavus</name>
    <name type="common">Ruminococcus gnavus</name>
    <dbReference type="NCBI Taxonomy" id="33038"/>
    <lineage>
        <taxon>Bacteria</taxon>
        <taxon>Bacillati</taxon>
        <taxon>Bacillota</taxon>
        <taxon>Clostridia</taxon>
        <taxon>Lachnospirales</taxon>
        <taxon>Lachnospiraceae</taxon>
        <taxon>Mediterraneibacter</taxon>
    </lineage>
</organism>
<comment type="caution">
    <text evidence="1">The sequence shown here is derived from an EMBL/GenBank/DDBJ whole genome shotgun (WGS) entry which is preliminary data.</text>
</comment>
<evidence type="ECO:0000313" key="1">
    <source>
        <dbReference type="EMBL" id="MCZ0666609.1"/>
    </source>
</evidence>
<dbReference type="RefSeq" id="WP_268803394.1">
    <property type="nucleotide sequence ID" value="NZ_JAPRAY010000003.1"/>
</dbReference>